<reference evidence="2" key="1">
    <citation type="journal article" date="2020" name="Stud. Mycol.">
        <title>101 Dothideomycetes genomes: a test case for predicting lifestyles and emergence of pathogens.</title>
        <authorList>
            <person name="Haridas S."/>
            <person name="Albert R."/>
            <person name="Binder M."/>
            <person name="Bloem J."/>
            <person name="Labutti K."/>
            <person name="Salamov A."/>
            <person name="Andreopoulos B."/>
            <person name="Baker S."/>
            <person name="Barry K."/>
            <person name="Bills G."/>
            <person name="Bluhm B."/>
            <person name="Cannon C."/>
            <person name="Castanera R."/>
            <person name="Culley D."/>
            <person name="Daum C."/>
            <person name="Ezra D."/>
            <person name="Gonzalez J."/>
            <person name="Henrissat B."/>
            <person name="Kuo A."/>
            <person name="Liang C."/>
            <person name="Lipzen A."/>
            <person name="Lutzoni F."/>
            <person name="Magnuson J."/>
            <person name="Mondo S."/>
            <person name="Nolan M."/>
            <person name="Ohm R."/>
            <person name="Pangilinan J."/>
            <person name="Park H.-J."/>
            <person name="Ramirez L."/>
            <person name="Alfaro M."/>
            <person name="Sun H."/>
            <person name="Tritt A."/>
            <person name="Yoshinaga Y."/>
            <person name="Zwiers L.-H."/>
            <person name="Turgeon B."/>
            <person name="Goodwin S."/>
            <person name="Spatafora J."/>
            <person name="Crous P."/>
            <person name="Grigoriev I."/>
        </authorList>
    </citation>
    <scope>NUCLEOTIDE SEQUENCE</scope>
    <source>
        <strain evidence="2">CBS 480.64</strain>
    </source>
</reference>
<dbReference type="InterPro" id="IPR011009">
    <property type="entry name" value="Kinase-like_dom_sf"/>
</dbReference>
<dbReference type="PANTHER" id="PTHR21310:SF58">
    <property type="entry name" value="AMINOGLYCOSIDE PHOSPHOTRANSFERASE DOMAIN-CONTAINING PROTEIN"/>
    <property type="match status" value="1"/>
</dbReference>
<keyword evidence="3" id="KW-1185">Reference proteome</keyword>
<sequence length="324" mass="36655">MKGAICAIDDNSWLVGSKLLVSHETTGPTEGENRISSMEEGDTVSYTFRELSDDEPVPQTQPDKPVPFPMVYSAGSHGAWKIGDAYLKAAHIYPRDIKVTREHVTLNAINYLGVQLGVEIPRVLYHGEWDDKRFIIVNAMKGQILARVWKTMDDNQKTDCTRQVANFVKALSSQEADYIGGVDGGYLFDHFLSASNDDNDLEAFNHERLKQNCKDAGMDVDRPFVLQHCDLGPLNVLYDVNTRKASVIDFEIAGYAPREWIRTSFDCRLAMAFECEDIGAEDPNDEKRFEWQLGVSRDLEEMGFETARDSWIAWVTTKKEGQKE</sequence>
<dbReference type="PANTHER" id="PTHR21310">
    <property type="entry name" value="AMINOGLYCOSIDE PHOSPHOTRANSFERASE-RELATED-RELATED"/>
    <property type="match status" value="1"/>
</dbReference>
<dbReference type="Proteomes" id="UP000799421">
    <property type="component" value="Unassembled WGS sequence"/>
</dbReference>
<dbReference type="OrthoDB" id="5404599at2759"/>
<name>A0A6A7C141_9PEZI</name>
<dbReference type="InterPro" id="IPR002575">
    <property type="entry name" value="Aminoglycoside_PTrfase"/>
</dbReference>
<dbReference type="SUPFAM" id="SSF56112">
    <property type="entry name" value="Protein kinase-like (PK-like)"/>
    <property type="match status" value="1"/>
</dbReference>
<gene>
    <name evidence="2" type="ORF">K470DRAFT_215586</name>
</gene>
<dbReference type="EMBL" id="MU005974">
    <property type="protein sequence ID" value="KAF2861220.1"/>
    <property type="molecule type" value="Genomic_DNA"/>
</dbReference>
<proteinExistence type="predicted"/>
<feature type="domain" description="Aminoglycoside phosphotransferase" evidence="1">
    <location>
        <begin position="84"/>
        <end position="258"/>
    </location>
</feature>
<dbReference type="AlphaFoldDB" id="A0A6A7C141"/>
<accession>A0A6A7C141</accession>
<organism evidence="2 3">
    <name type="scientific">Piedraia hortae CBS 480.64</name>
    <dbReference type="NCBI Taxonomy" id="1314780"/>
    <lineage>
        <taxon>Eukaryota</taxon>
        <taxon>Fungi</taxon>
        <taxon>Dikarya</taxon>
        <taxon>Ascomycota</taxon>
        <taxon>Pezizomycotina</taxon>
        <taxon>Dothideomycetes</taxon>
        <taxon>Dothideomycetidae</taxon>
        <taxon>Capnodiales</taxon>
        <taxon>Piedraiaceae</taxon>
        <taxon>Piedraia</taxon>
    </lineage>
</organism>
<dbReference type="InterPro" id="IPR051678">
    <property type="entry name" value="AGP_Transferase"/>
</dbReference>
<protein>
    <recommendedName>
        <fullName evidence="1">Aminoglycoside phosphotransferase domain-containing protein</fullName>
    </recommendedName>
</protein>
<evidence type="ECO:0000313" key="3">
    <source>
        <dbReference type="Proteomes" id="UP000799421"/>
    </source>
</evidence>
<evidence type="ECO:0000313" key="2">
    <source>
        <dbReference type="EMBL" id="KAF2861220.1"/>
    </source>
</evidence>
<dbReference type="Gene3D" id="3.90.1200.10">
    <property type="match status" value="1"/>
</dbReference>
<dbReference type="Pfam" id="PF01636">
    <property type="entry name" value="APH"/>
    <property type="match status" value="1"/>
</dbReference>
<evidence type="ECO:0000259" key="1">
    <source>
        <dbReference type="Pfam" id="PF01636"/>
    </source>
</evidence>